<evidence type="ECO:0000313" key="2">
    <source>
        <dbReference type="EMBL" id="SCZ12521.1"/>
    </source>
</evidence>
<dbReference type="AlphaFoldDB" id="A0A1G5LJ86"/>
<protein>
    <submittedName>
        <fullName evidence="2">Uncharacterized protein</fullName>
    </submittedName>
</protein>
<keyword evidence="1" id="KW-0732">Signal</keyword>
<evidence type="ECO:0000256" key="1">
    <source>
        <dbReference type="SAM" id="SignalP"/>
    </source>
</evidence>
<gene>
    <name evidence="2" type="ORF">SAMN05720606_12710</name>
</gene>
<name>A0A1G5LJ86_9BACL</name>
<feature type="signal peptide" evidence="1">
    <location>
        <begin position="1"/>
        <end position="19"/>
    </location>
</feature>
<organism evidence="2 3">
    <name type="scientific">Paenibacillus polysaccharolyticus</name>
    <dbReference type="NCBI Taxonomy" id="582692"/>
    <lineage>
        <taxon>Bacteria</taxon>
        <taxon>Bacillati</taxon>
        <taxon>Bacillota</taxon>
        <taxon>Bacilli</taxon>
        <taxon>Bacillales</taxon>
        <taxon>Paenibacillaceae</taxon>
        <taxon>Paenibacillus</taxon>
    </lineage>
</organism>
<sequence>MNIKRVFILGTMIVTMSFAGSAWSKSTISPIPEPKWSIVDLENSNENEDDDLLSALNQASEEELAEKLYQGHSLRTIAEGSGGDFAKAIAIQIKQLQSQLDERLASGSISSEQHALQSLEIAELLTESANKTYI</sequence>
<dbReference type="STRING" id="582692.SAMN05720606_12710"/>
<accession>A0A1G5LJ86</accession>
<keyword evidence="3" id="KW-1185">Reference proteome</keyword>
<dbReference type="EMBL" id="FMVM01000027">
    <property type="protein sequence ID" value="SCZ12521.1"/>
    <property type="molecule type" value="Genomic_DNA"/>
</dbReference>
<dbReference type="RefSeq" id="WP_090924713.1">
    <property type="nucleotide sequence ID" value="NZ_FMVM01000027.1"/>
</dbReference>
<proteinExistence type="predicted"/>
<feature type="chain" id="PRO_5039495672" evidence="1">
    <location>
        <begin position="20"/>
        <end position="134"/>
    </location>
</feature>
<dbReference type="Proteomes" id="UP000198538">
    <property type="component" value="Unassembled WGS sequence"/>
</dbReference>
<evidence type="ECO:0000313" key="3">
    <source>
        <dbReference type="Proteomes" id="UP000198538"/>
    </source>
</evidence>
<reference evidence="3" key="1">
    <citation type="submission" date="2016-10" db="EMBL/GenBank/DDBJ databases">
        <authorList>
            <person name="Varghese N."/>
            <person name="Submissions S."/>
        </authorList>
    </citation>
    <scope>NUCLEOTIDE SEQUENCE [LARGE SCALE GENOMIC DNA]</scope>
    <source>
        <strain evidence="3">BL9</strain>
    </source>
</reference>